<dbReference type="PANTHER" id="PTHR15032:SF36">
    <property type="entry name" value="METALLO-BETA-LACTAMASE DOMAIN-CONTAINING PROTEIN"/>
    <property type="match status" value="1"/>
</dbReference>
<dbReference type="InterPro" id="IPR001279">
    <property type="entry name" value="Metallo-B-lactamas"/>
</dbReference>
<evidence type="ECO:0000313" key="3">
    <source>
        <dbReference type="Proteomes" id="UP000184035"/>
    </source>
</evidence>
<organism evidence="2 3">
    <name type="scientific">Clostridium fallax</name>
    <dbReference type="NCBI Taxonomy" id="1533"/>
    <lineage>
        <taxon>Bacteria</taxon>
        <taxon>Bacillati</taxon>
        <taxon>Bacillota</taxon>
        <taxon>Clostridia</taxon>
        <taxon>Eubacteriales</taxon>
        <taxon>Clostridiaceae</taxon>
        <taxon>Clostridium</taxon>
    </lineage>
</organism>
<accession>A0A1M4X024</accession>
<proteinExistence type="predicted"/>
<dbReference type="Pfam" id="PF12706">
    <property type="entry name" value="Lactamase_B_2"/>
    <property type="match status" value="1"/>
</dbReference>
<dbReference type="RefSeq" id="WP_072896244.1">
    <property type="nucleotide sequence ID" value="NZ_FQVM01000015.1"/>
</dbReference>
<reference evidence="2 3" key="1">
    <citation type="submission" date="2016-11" db="EMBL/GenBank/DDBJ databases">
        <authorList>
            <person name="Jaros S."/>
            <person name="Januszkiewicz K."/>
            <person name="Wedrychowicz H."/>
        </authorList>
    </citation>
    <scope>NUCLEOTIDE SEQUENCE [LARGE SCALE GENOMIC DNA]</scope>
    <source>
        <strain evidence="2 3">DSM 2631</strain>
    </source>
</reference>
<sequence>MKFFKNIAFLSQLAYINTCHYFKERVVPSNDTLEENSLIWLGHATVIINLYGKIILTDPVMASFLGNFKRLVRLPFCPSNFKIDYVLLSHGHTDHIHFPSLKKINKDATVIVPNGYKRPLKLLGFKEVILLHGGESFKDNNIRIDCFDANHDGRRFYIGKNNRSNSYLITVKDKKVFFAGDTAYTKNFKDINCDIALMPVGCYKPDRFSEMHCTPEESYKMFKSMNCPSMFPIHYKTFSLSLEKFDETIKRLKDLKDSSIKLVDIGKRQSI</sequence>
<dbReference type="EMBL" id="FQVM01000015">
    <property type="protein sequence ID" value="SHE86824.1"/>
    <property type="molecule type" value="Genomic_DNA"/>
</dbReference>
<dbReference type="Gene3D" id="3.60.15.10">
    <property type="entry name" value="Ribonuclease Z/Hydroxyacylglutathione hydrolase-like"/>
    <property type="match status" value="1"/>
</dbReference>
<dbReference type="SUPFAM" id="SSF56281">
    <property type="entry name" value="Metallo-hydrolase/oxidoreductase"/>
    <property type="match status" value="1"/>
</dbReference>
<feature type="domain" description="Metallo-beta-lactamase" evidence="1">
    <location>
        <begin position="42"/>
        <end position="234"/>
    </location>
</feature>
<dbReference type="STRING" id="1533.SAMN05443638_11515"/>
<evidence type="ECO:0000313" key="2">
    <source>
        <dbReference type="EMBL" id="SHE86824.1"/>
    </source>
</evidence>
<dbReference type="PANTHER" id="PTHR15032">
    <property type="entry name" value="N-ACYL-PHOSPHATIDYLETHANOLAMINE-HYDROLYZING PHOSPHOLIPASE D"/>
    <property type="match status" value="1"/>
</dbReference>
<gene>
    <name evidence="2" type="ORF">SAMN05443638_11515</name>
</gene>
<dbReference type="GO" id="GO:0005737">
    <property type="term" value="C:cytoplasm"/>
    <property type="evidence" value="ECO:0007669"/>
    <property type="project" value="TreeGrafter"/>
</dbReference>
<dbReference type="SMART" id="SM00849">
    <property type="entry name" value="Lactamase_B"/>
    <property type="match status" value="1"/>
</dbReference>
<protein>
    <submittedName>
        <fullName evidence="2">L-ascorbate metabolism protein UlaG, beta-lactamase superfamily</fullName>
    </submittedName>
</protein>
<name>A0A1M4X024_9CLOT</name>
<dbReference type="AlphaFoldDB" id="A0A1M4X024"/>
<dbReference type="GO" id="GO:0008270">
    <property type="term" value="F:zinc ion binding"/>
    <property type="evidence" value="ECO:0007669"/>
    <property type="project" value="InterPro"/>
</dbReference>
<dbReference type="InterPro" id="IPR036866">
    <property type="entry name" value="RibonucZ/Hydroxyglut_hydro"/>
</dbReference>
<dbReference type="InterPro" id="IPR024884">
    <property type="entry name" value="NAPE-PLD"/>
</dbReference>
<evidence type="ECO:0000259" key="1">
    <source>
        <dbReference type="SMART" id="SM00849"/>
    </source>
</evidence>
<dbReference type="OrthoDB" id="9805728at2"/>
<keyword evidence="3" id="KW-1185">Reference proteome</keyword>
<dbReference type="PIRSF" id="PIRSF038896">
    <property type="entry name" value="NAPE-PLD"/>
    <property type="match status" value="1"/>
</dbReference>
<dbReference type="GO" id="GO:0070290">
    <property type="term" value="F:N-acylphosphatidylethanolamine-specific phospholipase D activity"/>
    <property type="evidence" value="ECO:0007669"/>
    <property type="project" value="InterPro"/>
</dbReference>
<dbReference type="Proteomes" id="UP000184035">
    <property type="component" value="Unassembled WGS sequence"/>
</dbReference>